<dbReference type="NCBIfam" id="TIGR00976">
    <property type="entry name" value="CocE_NonD"/>
    <property type="match status" value="1"/>
</dbReference>
<dbReference type="RefSeq" id="WP_065082464.1">
    <property type="nucleotide sequence ID" value="NZ_FLSS01000012.1"/>
</dbReference>
<evidence type="ECO:0000256" key="1">
    <source>
        <dbReference type="ARBA" id="ARBA00022801"/>
    </source>
</evidence>
<evidence type="ECO:0000313" key="4">
    <source>
        <dbReference type="Proteomes" id="UP000324513"/>
    </source>
</evidence>
<dbReference type="Gene3D" id="1.10.3020.10">
    <property type="entry name" value="alpha-amino acid ester hydrolase ( Helical cap domain)"/>
    <property type="match status" value="1"/>
</dbReference>
<proteinExistence type="predicted"/>
<dbReference type="InterPro" id="IPR000383">
    <property type="entry name" value="Xaa-Pro-like_dom"/>
</dbReference>
<name>A0ABY3NH18_ELIMR</name>
<dbReference type="SUPFAM" id="SSF53474">
    <property type="entry name" value="alpha/beta-Hydrolases"/>
    <property type="match status" value="1"/>
</dbReference>
<dbReference type="EMBL" id="VNHK01000006">
    <property type="protein sequence ID" value="TYO91896.1"/>
    <property type="molecule type" value="Genomic_DNA"/>
</dbReference>
<keyword evidence="4" id="KW-1185">Reference proteome</keyword>
<dbReference type="Proteomes" id="UP000324513">
    <property type="component" value="Unassembled WGS sequence"/>
</dbReference>
<dbReference type="Pfam" id="PF08530">
    <property type="entry name" value="PepX_C"/>
    <property type="match status" value="1"/>
</dbReference>
<protein>
    <recommendedName>
        <fullName evidence="2">Xaa-Pro dipeptidyl-peptidase C-terminal domain-containing protein</fullName>
    </recommendedName>
</protein>
<accession>A0ABY3NH18</accession>
<evidence type="ECO:0000259" key="2">
    <source>
        <dbReference type="SMART" id="SM00939"/>
    </source>
</evidence>
<comment type="caution">
    <text evidence="3">The sequence shown here is derived from an EMBL/GenBank/DDBJ whole genome shotgun (WGS) entry which is preliminary data.</text>
</comment>
<evidence type="ECO:0000313" key="3">
    <source>
        <dbReference type="EMBL" id="TYO91896.1"/>
    </source>
</evidence>
<feature type="domain" description="Xaa-Pro dipeptidyl-peptidase C-terminal" evidence="2">
    <location>
        <begin position="340"/>
        <end position="571"/>
    </location>
</feature>
<dbReference type="InterPro" id="IPR029058">
    <property type="entry name" value="AB_hydrolase_fold"/>
</dbReference>
<dbReference type="Pfam" id="PF02129">
    <property type="entry name" value="Peptidase_S15"/>
    <property type="match status" value="1"/>
</dbReference>
<dbReference type="Gene3D" id="3.40.50.1820">
    <property type="entry name" value="alpha/beta hydrolase"/>
    <property type="match status" value="1"/>
</dbReference>
<organism evidence="3 4">
    <name type="scientific">Elizabethkingia miricola</name>
    <name type="common">Chryseobacterium miricola</name>
    <dbReference type="NCBI Taxonomy" id="172045"/>
    <lineage>
        <taxon>Bacteria</taxon>
        <taxon>Pseudomonadati</taxon>
        <taxon>Bacteroidota</taxon>
        <taxon>Flavobacteriia</taxon>
        <taxon>Flavobacteriales</taxon>
        <taxon>Weeksellaceae</taxon>
        <taxon>Elizabethkingia</taxon>
    </lineage>
</organism>
<dbReference type="InterPro" id="IPR013736">
    <property type="entry name" value="Xaa-Pro_dipept_C"/>
</dbReference>
<dbReference type="InterPro" id="IPR008979">
    <property type="entry name" value="Galactose-bd-like_sf"/>
</dbReference>
<dbReference type="InterPro" id="IPR005674">
    <property type="entry name" value="CocE/Ser_esterase"/>
</dbReference>
<reference evidence="3 4" key="1">
    <citation type="submission" date="2019-07" db="EMBL/GenBank/DDBJ databases">
        <title>Genomic Encyclopedia of Archaeal and Bacterial Type Strains, Phase II (KMG-II): from individual species to whole genera.</title>
        <authorList>
            <person name="Goeker M."/>
        </authorList>
    </citation>
    <scope>NUCLEOTIDE SEQUENCE [LARGE SCALE GENOMIC DNA]</scope>
    <source>
        <strain evidence="3 4">DSM 14571</strain>
    </source>
</reference>
<dbReference type="Gene3D" id="2.60.120.260">
    <property type="entry name" value="Galactose-binding domain-like"/>
    <property type="match status" value="1"/>
</dbReference>
<keyword evidence="1" id="KW-0378">Hydrolase</keyword>
<sequence length="585" mass="67936">MRTIQRILLFIFFFILFKAYCFDLRQSQDIIKTDSDSLYSIQDNVMITTKDGGSISAIVVKRKNVTKPLPVILQYTIYVRDKGRDLESLKEAADRGYIGVVAYTRGKRYSPNKIYPYETDAKDAYEIIDWISKQLWCNGSVGMYGGSYNGFTQWAACKNLHPALKTIVPYVANRPGMGHPMENNIFINPNYEWAFYVGNNKFLDNEVNNDRKRFRKMMFDWWYSGAAYNKMDSIDGAPNKWFQRWIMHPDFDQYWQDMAPFQKEFAKINIPVLAFDGYYNDSQNSSLYYLRELQKYNPKTPYYLVIGPYGHFGTQRGGEPVINDYKVDEVALFDIKKITYEWFDYILKSGKKPEFLKDRITYEVMGSNEWRGASGLDKMYNGFLKFYLSDLKKDSFYSLVTKKPSDKRYLEQTVDFRDRENSNNDYYPSPIVRKEIDASNGFVFISQPMDKAILINGSFLGQLKLSINKRDADIGVTLYELTPNGEYFHLSYYIGRASYAKDITKRNLLKPGEATVIDFSNTHLISKHLDKGSRLVVAVNVNKNPFSQLNYGTGKDVSTETMKDAGEPLLIKWYTDSYVKIPVLK</sequence>
<dbReference type="SMART" id="SM00939">
    <property type="entry name" value="PepX_C"/>
    <property type="match status" value="1"/>
</dbReference>
<gene>
    <name evidence="3" type="ORF">LX74_02146</name>
</gene>
<dbReference type="SUPFAM" id="SSF49785">
    <property type="entry name" value="Galactose-binding domain-like"/>
    <property type="match status" value="1"/>
</dbReference>